<dbReference type="HOGENOM" id="CLU_2889756_0_0_1"/>
<reference evidence="2" key="2">
    <citation type="submission" date="2018-05" db="EMBL/GenBank/DDBJ databases">
        <title>OpunRS2 (Oryza punctata Reference Sequence Version 2).</title>
        <authorList>
            <person name="Zhang J."/>
            <person name="Kudrna D."/>
            <person name="Lee S."/>
            <person name="Talag J."/>
            <person name="Welchert J."/>
            <person name="Wing R.A."/>
        </authorList>
    </citation>
    <scope>NUCLEOTIDE SEQUENCE [LARGE SCALE GENOMIC DNA]</scope>
</reference>
<evidence type="ECO:0000313" key="2">
    <source>
        <dbReference type="EnsemblPlants" id="OPUNC03G32730.1"/>
    </source>
</evidence>
<feature type="compositionally biased region" description="Low complexity" evidence="1">
    <location>
        <begin position="7"/>
        <end position="33"/>
    </location>
</feature>
<dbReference type="AlphaFoldDB" id="A0A0E0KJJ8"/>
<keyword evidence="3" id="KW-1185">Reference proteome</keyword>
<evidence type="ECO:0000256" key="1">
    <source>
        <dbReference type="SAM" id="MobiDB-lite"/>
    </source>
</evidence>
<proteinExistence type="predicted"/>
<name>A0A0E0KJJ8_ORYPU</name>
<dbReference type="EnsemblPlants" id="OPUNC03G32730.1">
    <property type="protein sequence ID" value="OPUNC03G32730.1"/>
    <property type="gene ID" value="OPUNC03G32730"/>
</dbReference>
<accession>A0A0E0KJJ8</accession>
<protein>
    <submittedName>
        <fullName evidence="2">Uncharacterized protein</fullName>
    </submittedName>
</protein>
<organism evidence="2">
    <name type="scientific">Oryza punctata</name>
    <name type="common">Red rice</name>
    <dbReference type="NCBI Taxonomy" id="4537"/>
    <lineage>
        <taxon>Eukaryota</taxon>
        <taxon>Viridiplantae</taxon>
        <taxon>Streptophyta</taxon>
        <taxon>Embryophyta</taxon>
        <taxon>Tracheophyta</taxon>
        <taxon>Spermatophyta</taxon>
        <taxon>Magnoliopsida</taxon>
        <taxon>Liliopsida</taxon>
        <taxon>Poales</taxon>
        <taxon>Poaceae</taxon>
        <taxon>BOP clade</taxon>
        <taxon>Oryzoideae</taxon>
        <taxon>Oryzeae</taxon>
        <taxon>Oryzinae</taxon>
        <taxon>Oryza</taxon>
    </lineage>
</organism>
<evidence type="ECO:0000313" key="3">
    <source>
        <dbReference type="Proteomes" id="UP000026962"/>
    </source>
</evidence>
<dbReference type="Proteomes" id="UP000026962">
    <property type="component" value="Chromosome 3"/>
</dbReference>
<feature type="region of interest" description="Disordered" evidence="1">
    <location>
        <begin position="1"/>
        <end position="45"/>
    </location>
</feature>
<dbReference type="Gramene" id="OPUNC03G32730.1">
    <property type="protein sequence ID" value="OPUNC03G32730.1"/>
    <property type="gene ID" value="OPUNC03G32730"/>
</dbReference>
<sequence length="63" mass="7053">MRRPSGRRSPTPGSSPAPCWRRTTSPRVTLTSTSRRRTPICTSATRSSHGDLMAYLRTSTIKY</sequence>
<reference evidence="2" key="1">
    <citation type="submission" date="2015-04" db="UniProtKB">
        <authorList>
            <consortium name="EnsemblPlants"/>
        </authorList>
    </citation>
    <scope>IDENTIFICATION</scope>
</reference>